<proteinExistence type="inferred from homology"/>
<dbReference type="SUPFAM" id="SSF52540">
    <property type="entry name" value="P-loop containing nucleoside triphosphate hydrolases"/>
    <property type="match status" value="1"/>
</dbReference>
<keyword evidence="2" id="KW-0238">DNA-binding</keyword>
<dbReference type="Gene3D" id="3.40.50.300">
    <property type="entry name" value="P-loop containing nucleotide triphosphate hydrolases"/>
    <property type="match status" value="1"/>
</dbReference>
<evidence type="ECO:0000256" key="3">
    <source>
        <dbReference type="ARBA" id="ARBA00023235"/>
    </source>
</evidence>
<evidence type="ECO:0000313" key="6">
    <source>
        <dbReference type="EMBL" id="CAH3028877.1"/>
    </source>
</evidence>
<comment type="caution">
    <text evidence="6">The sequence shown here is derived from an EMBL/GenBank/DDBJ whole genome shotgun (WGS) entry which is preliminary data.</text>
</comment>
<dbReference type="Pfam" id="PF00270">
    <property type="entry name" value="DEAD"/>
    <property type="match status" value="1"/>
</dbReference>
<name>A0ABN8MH99_9CNID</name>
<gene>
    <name evidence="6" type="ORF">PEVE_00035019</name>
</gene>
<dbReference type="Proteomes" id="UP001159427">
    <property type="component" value="Unassembled WGS sequence"/>
</dbReference>
<evidence type="ECO:0000259" key="5">
    <source>
        <dbReference type="Pfam" id="PF00270"/>
    </source>
</evidence>
<sequence>MANVAAAFALVSQKFCIQELNALQKEAIIQFVEKQRGVFIYLPSGFGKSLIYQALPLVFDAMHREGHIVVVVSPLINLRKDQVQKLKNLGISAVTLSDIEEEDVKAVEKGVFSVVYGSPEGFLKIVRCRKMSTSDIPHVQGEVVCNCSR</sequence>
<dbReference type="EMBL" id="CALNXI010000538">
    <property type="protein sequence ID" value="CAH3028877.1"/>
    <property type="molecule type" value="Genomic_DNA"/>
</dbReference>
<dbReference type="InterPro" id="IPR027417">
    <property type="entry name" value="P-loop_NTPase"/>
</dbReference>
<evidence type="ECO:0000256" key="2">
    <source>
        <dbReference type="ARBA" id="ARBA00023125"/>
    </source>
</evidence>
<organism evidence="6 7">
    <name type="scientific">Porites evermanni</name>
    <dbReference type="NCBI Taxonomy" id="104178"/>
    <lineage>
        <taxon>Eukaryota</taxon>
        <taxon>Metazoa</taxon>
        <taxon>Cnidaria</taxon>
        <taxon>Anthozoa</taxon>
        <taxon>Hexacorallia</taxon>
        <taxon>Scleractinia</taxon>
        <taxon>Fungiina</taxon>
        <taxon>Poritidae</taxon>
        <taxon>Porites</taxon>
    </lineage>
</organism>
<feature type="domain" description="DEAD/DEAH-box helicase" evidence="5">
    <location>
        <begin position="22"/>
        <end position="129"/>
    </location>
</feature>
<keyword evidence="3" id="KW-0413">Isomerase</keyword>
<reference evidence="6 7" key="1">
    <citation type="submission" date="2022-05" db="EMBL/GenBank/DDBJ databases">
        <authorList>
            <consortium name="Genoscope - CEA"/>
            <person name="William W."/>
        </authorList>
    </citation>
    <scope>NUCLEOTIDE SEQUENCE [LARGE SCALE GENOMIC DNA]</scope>
</reference>
<dbReference type="PANTHER" id="PTHR13710:SF153">
    <property type="entry name" value="RECQ-LIKE DNA HELICASE BLM"/>
    <property type="match status" value="1"/>
</dbReference>
<dbReference type="InterPro" id="IPR011545">
    <property type="entry name" value="DEAD/DEAH_box_helicase_dom"/>
</dbReference>
<comment type="similarity">
    <text evidence="1">Belongs to the helicase family. RecQ subfamily.</text>
</comment>
<evidence type="ECO:0000256" key="1">
    <source>
        <dbReference type="ARBA" id="ARBA00005446"/>
    </source>
</evidence>
<protein>
    <recommendedName>
        <fullName evidence="5">DEAD/DEAH-box helicase domain-containing protein</fullName>
    </recommendedName>
</protein>
<evidence type="ECO:0000313" key="7">
    <source>
        <dbReference type="Proteomes" id="UP001159427"/>
    </source>
</evidence>
<keyword evidence="4" id="KW-0539">Nucleus</keyword>
<keyword evidence="7" id="KW-1185">Reference proteome</keyword>
<evidence type="ECO:0000256" key="4">
    <source>
        <dbReference type="ARBA" id="ARBA00023242"/>
    </source>
</evidence>
<accession>A0ABN8MH99</accession>
<dbReference type="PANTHER" id="PTHR13710">
    <property type="entry name" value="DNA HELICASE RECQ FAMILY MEMBER"/>
    <property type="match status" value="1"/>
</dbReference>